<sequence length="69" mass="7840">MALVFPHRDTTCGRHPRWTLSRACALLRDIHATAREDELRNSGVPRLQAHIKLWLQSADLEISLVEPVA</sequence>
<gene>
    <name evidence="1" type="ORF">XA68_10319</name>
</gene>
<dbReference type="Proteomes" id="UP000037136">
    <property type="component" value="Unassembled WGS sequence"/>
</dbReference>
<evidence type="ECO:0000313" key="1">
    <source>
        <dbReference type="EMBL" id="PFH60805.1"/>
    </source>
</evidence>
<proteinExistence type="predicted"/>
<organism evidence="1 2">
    <name type="scientific">Ophiocordyceps unilateralis</name>
    <name type="common">Zombie-ant fungus</name>
    <name type="synonym">Torrubia unilateralis</name>
    <dbReference type="NCBI Taxonomy" id="268505"/>
    <lineage>
        <taxon>Eukaryota</taxon>
        <taxon>Fungi</taxon>
        <taxon>Dikarya</taxon>
        <taxon>Ascomycota</taxon>
        <taxon>Pezizomycotina</taxon>
        <taxon>Sordariomycetes</taxon>
        <taxon>Hypocreomycetidae</taxon>
        <taxon>Hypocreales</taxon>
        <taxon>Ophiocordycipitaceae</taxon>
        <taxon>Ophiocordyceps</taxon>
    </lineage>
</organism>
<reference evidence="1 2" key="1">
    <citation type="journal article" date="2015" name="BMC Genomics">
        <title>Gene expression during zombie ant biting behavior reflects the complexity underlying fungal parasitic behavioral manipulation.</title>
        <authorList>
            <person name="de Bekker C."/>
            <person name="Ohm R.A."/>
            <person name="Loreto R.G."/>
            <person name="Sebastian A."/>
            <person name="Albert I."/>
            <person name="Merrow M."/>
            <person name="Brachmann A."/>
            <person name="Hughes D.P."/>
        </authorList>
    </citation>
    <scope>NUCLEOTIDE SEQUENCE [LARGE SCALE GENOMIC DNA]</scope>
    <source>
        <strain evidence="1 2">SC16a</strain>
    </source>
</reference>
<dbReference type="AlphaFoldDB" id="A0A2A9PH38"/>
<reference evidence="1 2" key="2">
    <citation type="journal article" date="2017" name="Sci. Rep.">
        <title>Ant-infecting Ophiocordyceps genomes reveal a high diversity of potential behavioral manipulation genes and a possible major role for enterotoxins.</title>
        <authorList>
            <person name="de Bekker C."/>
            <person name="Ohm R.A."/>
            <person name="Evans H.C."/>
            <person name="Brachmann A."/>
            <person name="Hughes D.P."/>
        </authorList>
    </citation>
    <scope>NUCLEOTIDE SEQUENCE [LARGE SCALE GENOMIC DNA]</scope>
    <source>
        <strain evidence="1 2">SC16a</strain>
    </source>
</reference>
<protein>
    <submittedName>
        <fullName evidence="1">Uncharacterized protein</fullName>
    </submittedName>
</protein>
<evidence type="ECO:0000313" key="2">
    <source>
        <dbReference type="Proteomes" id="UP000037136"/>
    </source>
</evidence>
<accession>A0A2A9PH38</accession>
<comment type="caution">
    <text evidence="1">The sequence shown here is derived from an EMBL/GenBank/DDBJ whole genome shotgun (WGS) entry which is preliminary data.</text>
</comment>
<name>A0A2A9PH38_OPHUN</name>
<keyword evidence="2" id="KW-1185">Reference proteome</keyword>
<dbReference type="EMBL" id="LAZP02000107">
    <property type="protein sequence ID" value="PFH60805.1"/>
    <property type="molecule type" value="Genomic_DNA"/>
</dbReference>